<dbReference type="AlphaFoldDB" id="A0A4S2KSR3"/>
<gene>
    <name evidence="2" type="ORF">DBV15_07955</name>
</gene>
<dbReference type="EMBL" id="QBLH01001253">
    <property type="protein sequence ID" value="TGZ52546.1"/>
    <property type="molecule type" value="Genomic_DNA"/>
</dbReference>
<proteinExistence type="predicted"/>
<comment type="caution">
    <text evidence="2">The sequence shown here is derived from an EMBL/GenBank/DDBJ whole genome shotgun (WGS) entry which is preliminary data.</text>
</comment>
<organism evidence="2 3">
    <name type="scientific">Temnothorax longispinosus</name>
    <dbReference type="NCBI Taxonomy" id="300112"/>
    <lineage>
        <taxon>Eukaryota</taxon>
        <taxon>Metazoa</taxon>
        <taxon>Ecdysozoa</taxon>
        <taxon>Arthropoda</taxon>
        <taxon>Hexapoda</taxon>
        <taxon>Insecta</taxon>
        <taxon>Pterygota</taxon>
        <taxon>Neoptera</taxon>
        <taxon>Endopterygota</taxon>
        <taxon>Hymenoptera</taxon>
        <taxon>Apocrita</taxon>
        <taxon>Aculeata</taxon>
        <taxon>Formicoidea</taxon>
        <taxon>Formicidae</taxon>
        <taxon>Myrmicinae</taxon>
        <taxon>Temnothorax</taxon>
    </lineage>
</organism>
<reference evidence="2 3" key="1">
    <citation type="journal article" date="2019" name="Philos. Trans. R. Soc. Lond., B, Biol. Sci.">
        <title>Ant behaviour and brain gene expression of defending hosts depend on the ecological success of the intruding social parasite.</title>
        <authorList>
            <person name="Kaur R."/>
            <person name="Stoldt M."/>
            <person name="Jongepier E."/>
            <person name="Feldmeyer B."/>
            <person name="Menzel F."/>
            <person name="Bornberg-Bauer E."/>
            <person name="Foitzik S."/>
        </authorList>
    </citation>
    <scope>NUCLEOTIDE SEQUENCE [LARGE SCALE GENOMIC DNA]</scope>
    <source>
        <tissue evidence="2">Whole body</tissue>
    </source>
</reference>
<name>A0A4S2KSR3_9HYME</name>
<evidence type="ECO:0000313" key="2">
    <source>
        <dbReference type="EMBL" id="TGZ52546.1"/>
    </source>
</evidence>
<protein>
    <submittedName>
        <fullName evidence="2">Uncharacterized protein</fullName>
    </submittedName>
</protein>
<accession>A0A4S2KSR3</accession>
<evidence type="ECO:0000256" key="1">
    <source>
        <dbReference type="SAM" id="MobiDB-lite"/>
    </source>
</evidence>
<keyword evidence="3" id="KW-1185">Reference proteome</keyword>
<evidence type="ECO:0000313" key="3">
    <source>
        <dbReference type="Proteomes" id="UP000310200"/>
    </source>
</evidence>
<sequence>MLVKENGLDSYHVIERRRIPDMAKADNDNRLHPWDTINSFRVLAATVDSLKIESAHSPVVLYTFDVFDNFWIKRSVEIVIRMGLARFRFEEILYPEKINNEDIPSETNSSELSEGSETALYILSSPLHVNVLNDFANELLRTFIQHCINLYGRRFVFVVVKFLSTDNDKDEYYEVALSKWLQDLDENMIGSILWPGDNSTAGMLVRTQVNAQSNWSIYAVEVKRYYDTYLHARKGLAEVIEYASAYETDTGKEMGRGKRKKKKNPITSSSESDNDQHLENQVKKKKPSIPSPPAIHVPEASTSVDKISSHKGKRNIIEDSSNIKESKVARHLGKPISSENNRQKLIEKIINNRKELEGISSKLEVVIMNQTNLNRSLLPEQAVINRPSNLPSLPLSDIKSLEEFEKFLSNDSLALGNNEKTATSKLMTQLMTNSLAVHFNFDGHNPQKAMTVKRSFKQLKLWELFQEPLQHEPHSVGLCRT</sequence>
<feature type="region of interest" description="Disordered" evidence="1">
    <location>
        <begin position="251"/>
        <end position="320"/>
    </location>
</feature>
<dbReference type="Proteomes" id="UP000310200">
    <property type="component" value="Unassembled WGS sequence"/>
</dbReference>